<keyword evidence="2" id="KW-1185">Reference proteome</keyword>
<dbReference type="OrthoDB" id="2720314at2759"/>
<evidence type="ECO:0000313" key="2">
    <source>
        <dbReference type="Proteomes" id="UP000559027"/>
    </source>
</evidence>
<comment type="caution">
    <text evidence="1">The sequence shown here is derived from an EMBL/GenBank/DDBJ whole genome shotgun (WGS) entry which is preliminary data.</text>
</comment>
<organism evidence="1 2">
    <name type="scientific">Leucocoprinus leucothites</name>
    <dbReference type="NCBI Taxonomy" id="201217"/>
    <lineage>
        <taxon>Eukaryota</taxon>
        <taxon>Fungi</taxon>
        <taxon>Dikarya</taxon>
        <taxon>Basidiomycota</taxon>
        <taxon>Agaricomycotina</taxon>
        <taxon>Agaricomycetes</taxon>
        <taxon>Agaricomycetidae</taxon>
        <taxon>Agaricales</taxon>
        <taxon>Agaricineae</taxon>
        <taxon>Agaricaceae</taxon>
        <taxon>Leucocoprinus</taxon>
    </lineage>
</organism>
<gene>
    <name evidence="1" type="ORF">D9756_002531</name>
</gene>
<accession>A0A8H5LLD4</accession>
<protein>
    <submittedName>
        <fullName evidence="1">Uncharacterized protein</fullName>
    </submittedName>
</protein>
<dbReference type="EMBL" id="JAACJO010000002">
    <property type="protein sequence ID" value="KAF5361790.1"/>
    <property type="molecule type" value="Genomic_DNA"/>
</dbReference>
<reference evidence="1 2" key="1">
    <citation type="journal article" date="2020" name="ISME J.">
        <title>Uncovering the hidden diversity of litter-decomposition mechanisms in mushroom-forming fungi.</title>
        <authorList>
            <person name="Floudas D."/>
            <person name="Bentzer J."/>
            <person name="Ahren D."/>
            <person name="Johansson T."/>
            <person name="Persson P."/>
            <person name="Tunlid A."/>
        </authorList>
    </citation>
    <scope>NUCLEOTIDE SEQUENCE [LARGE SCALE GENOMIC DNA]</scope>
    <source>
        <strain evidence="1 2">CBS 146.42</strain>
    </source>
</reference>
<name>A0A8H5LLD4_9AGAR</name>
<dbReference type="Proteomes" id="UP000559027">
    <property type="component" value="Unassembled WGS sequence"/>
</dbReference>
<proteinExistence type="predicted"/>
<evidence type="ECO:0000313" key="1">
    <source>
        <dbReference type="EMBL" id="KAF5361790.1"/>
    </source>
</evidence>
<sequence>MASMLAAKKRKISGLSGLELELSLTQLRKLRRTLIFEVPESDSAPTDTLGDELDNVITLLESRINDPLSLSFSAVDESVLDRLNITRAERHFSPNVHRYFFKTAAMVLPNQRVVVMLEKPVPGARPRQSKMDTVSGEIDYTALVADARAALAFFTAEAKASDGVPLERKSHTRGALTTGEKWVFLTVDLDDEGEGATYWESEVVEWRSEGVPTSLDVIVPVTSNRDDPTLIAGILSSWMPNSFSEFDGDK</sequence>
<dbReference type="AlphaFoldDB" id="A0A8H5LLD4"/>